<reference evidence="5 6" key="1">
    <citation type="journal article" date="2015" name="Genome Announc.">
        <title>Draft Genome Sequence and Gene Annotation of the Entomopathogenic Fungus Verticillium hemipterigenum.</title>
        <authorList>
            <person name="Horn F."/>
            <person name="Habel A."/>
            <person name="Scharf D.H."/>
            <person name="Dworschak J."/>
            <person name="Brakhage A.A."/>
            <person name="Guthke R."/>
            <person name="Hertweck C."/>
            <person name="Linde J."/>
        </authorList>
    </citation>
    <scope>NUCLEOTIDE SEQUENCE [LARGE SCALE GENOMIC DNA]</scope>
</reference>
<dbReference type="InterPro" id="IPR043502">
    <property type="entry name" value="DNA/RNA_pol_sf"/>
</dbReference>
<protein>
    <recommendedName>
        <fullName evidence="4">Reverse transcriptase domain-containing protein</fullName>
    </recommendedName>
</protein>
<sequence>MKAFAIFTFAVAAASAAVINSTQIVEVPSGALEITIDGVSWGYLLDTTEGVRTFDVSGTEYNLQQTIVTRGGVHTIAELIQKWGKPAAKLFQCIGAKVVSNCASQFVLCSASGVAPWRPIALLSCLSKGLERLIACRIVYYAITYNIVHQNQAGALPKRSATNLVAALIHDIKLERKKGNYVTITTADVQGAYDAILRNRMATRLYLQGWPINLVNWIHSFLSSRRVSIRLQDIVTVLMKLTCGLPQGSPMSLILFILYTAVLYTITGPLQRYGYIDDMAMLFSAPTLRQTTRQANAAIEALETLGAEHAITFNPAKTEVMHFTGEKHRNNLLPITHKGQLIYCKLSIRWLGIWFDSQLRFEHYVEIRCALAKRTALHLRSFYTTIHGPSAQAIRQAIIACVLPKLLFGADVWLLGPTSDVAETQPRQKRLTRRIAKKMQVVINIACKAALLQRTAARLRTLDKQHPLVQRGR</sequence>
<accession>A0A0A1TJG2</accession>
<feature type="signal peptide" evidence="3">
    <location>
        <begin position="1"/>
        <end position="16"/>
    </location>
</feature>
<evidence type="ECO:0000313" key="6">
    <source>
        <dbReference type="Proteomes" id="UP000039046"/>
    </source>
</evidence>
<dbReference type="SUPFAM" id="SSF56672">
    <property type="entry name" value="DNA/RNA polymerases"/>
    <property type="match status" value="1"/>
</dbReference>
<dbReference type="GO" id="GO:0005739">
    <property type="term" value="C:mitochondrion"/>
    <property type="evidence" value="ECO:0007669"/>
    <property type="project" value="UniProtKB-SubCell"/>
</dbReference>
<keyword evidence="6" id="KW-1185">Reference proteome</keyword>
<evidence type="ECO:0000256" key="1">
    <source>
        <dbReference type="ARBA" id="ARBA00004173"/>
    </source>
</evidence>
<dbReference type="AlphaFoldDB" id="A0A0A1TJG2"/>
<keyword evidence="3" id="KW-0732">Signal</keyword>
<evidence type="ECO:0000256" key="3">
    <source>
        <dbReference type="SAM" id="SignalP"/>
    </source>
</evidence>
<dbReference type="EMBL" id="CDHN01000009">
    <property type="protein sequence ID" value="CEJ95219.1"/>
    <property type="molecule type" value="Genomic_DNA"/>
</dbReference>
<dbReference type="CDD" id="cd01650">
    <property type="entry name" value="RT_nLTR_like"/>
    <property type="match status" value="1"/>
</dbReference>
<comment type="subcellular location">
    <subcellularLocation>
        <location evidence="1">Mitochondrion</location>
    </subcellularLocation>
</comment>
<keyword evidence="2" id="KW-0496">Mitochondrion</keyword>
<name>A0A0A1TJG2_9HYPO</name>
<evidence type="ECO:0000256" key="2">
    <source>
        <dbReference type="ARBA" id="ARBA00023128"/>
    </source>
</evidence>
<proteinExistence type="predicted"/>
<dbReference type="STRING" id="1531966.A0A0A1TJG2"/>
<dbReference type="HOGENOM" id="CLU_577702_0_0_1"/>
<gene>
    <name evidence="5" type="ORF">VHEMI10713</name>
</gene>
<organism evidence="5 6">
    <name type="scientific">[Torrubiella] hemipterigena</name>
    <dbReference type="NCBI Taxonomy" id="1531966"/>
    <lineage>
        <taxon>Eukaryota</taxon>
        <taxon>Fungi</taxon>
        <taxon>Dikarya</taxon>
        <taxon>Ascomycota</taxon>
        <taxon>Pezizomycotina</taxon>
        <taxon>Sordariomycetes</taxon>
        <taxon>Hypocreomycetidae</taxon>
        <taxon>Hypocreales</taxon>
        <taxon>Clavicipitaceae</taxon>
        <taxon>Clavicipitaceae incertae sedis</taxon>
        <taxon>'Torrubiella' clade</taxon>
    </lineage>
</organism>
<dbReference type="InterPro" id="IPR000477">
    <property type="entry name" value="RT_dom"/>
</dbReference>
<feature type="chain" id="PRO_5001979478" description="Reverse transcriptase domain-containing protein" evidence="3">
    <location>
        <begin position="17"/>
        <end position="473"/>
    </location>
</feature>
<evidence type="ECO:0000259" key="4">
    <source>
        <dbReference type="PROSITE" id="PS50878"/>
    </source>
</evidence>
<feature type="domain" description="Reverse transcriptase" evidence="4">
    <location>
        <begin position="61"/>
        <end position="355"/>
    </location>
</feature>
<dbReference type="Proteomes" id="UP000039046">
    <property type="component" value="Unassembled WGS sequence"/>
</dbReference>
<dbReference type="PANTHER" id="PTHR33481">
    <property type="entry name" value="REVERSE TRANSCRIPTASE"/>
    <property type="match status" value="1"/>
</dbReference>
<dbReference type="OrthoDB" id="4842715at2759"/>
<dbReference type="Pfam" id="PF00078">
    <property type="entry name" value="RVT_1"/>
    <property type="match status" value="1"/>
</dbReference>
<dbReference type="PROSITE" id="PS50878">
    <property type="entry name" value="RT_POL"/>
    <property type="match status" value="1"/>
</dbReference>
<evidence type="ECO:0000313" key="5">
    <source>
        <dbReference type="EMBL" id="CEJ95219.1"/>
    </source>
</evidence>
<dbReference type="PANTHER" id="PTHR33481:SF1">
    <property type="entry name" value="ENDONUCLEASE_EXONUCLEASE_PHOSPHATASE DOMAIN-CONTAINING PROTEIN-RELATED"/>
    <property type="match status" value="1"/>
</dbReference>